<name>A0A6D2C6K2_9HELI</name>
<evidence type="ECO:0000256" key="2">
    <source>
        <dbReference type="SAM" id="SignalP"/>
    </source>
</evidence>
<dbReference type="GeneID" id="60657639"/>
<evidence type="ECO:0008006" key="5">
    <source>
        <dbReference type="Google" id="ProtNLM"/>
    </source>
</evidence>
<evidence type="ECO:0000256" key="1">
    <source>
        <dbReference type="SAM" id="Phobius"/>
    </source>
</evidence>
<feature type="transmembrane region" description="Helical" evidence="1">
    <location>
        <begin position="59"/>
        <end position="80"/>
    </location>
</feature>
<keyword evidence="2" id="KW-0732">Signal</keyword>
<feature type="signal peptide" evidence="2">
    <location>
        <begin position="1"/>
        <end position="35"/>
    </location>
</feature>
<feature type="transmembrane region" description="Helical" evidence="1">
    <location>
        <begin position="92"/>
        <end position="113"/>
    </location>
</feature>
<accession>A0A6D2C6K2</accession>
<reference evidence="3 4" key="1">
    <citation type="journal article" date="2014" name="Genome Announc.">
        <title>Draft genome sequences of eight enterohepatic helicobacter species isolated from both laboratory and wild rodents.</title>
        <authorList>
            <person name="Sheh A."/>
            <person name="Shen Z."/>
            <person name="Fox J.G."/>
        </authorList>
    </citation>
    <scope>NUCLEOTIDE SEQUENCE [LARGE SCALE GENOMIC DNA]</scope>
    <source>
        <strain evidence="3 4">Missouri</strain>
    </source>
</reference>
<dbReference type="Pfam" id="PF04956">
    <property type="entry name" value="TrbC"/>
    <property type="match status" value="1"/>
</dbReference>
<sequence>MLKNAKNVIAKIKSSTKRNLAILFCFLLCTPIAFADLGHLKDKVTQEMKTTGATIMSILNTVVATIGVIYVIIIGFMFLFKHEAFKENSKALITGLVAVGALFGITAGTGAFLN</sequence>
<dbReference type="InterPro" id="IPR007039">
    <property type="entry name" value="TrbC/VirB2"/>
</dbReference>
<proteinExistence type="predicted"/>
<dbReference type="AlphaFoldDB" id="A0A6D2C6K2"/>
<dbReference type="EMBL" id="JRPH02000022">
    <property type="protein sequence ID" value="TLE03989.1"/>
    <property type="molecule type" value="Genomic_DNA"/>
</dbReference>
<dbReference type="RefSeq" id="WP_004089491.1">
    <property type="nucleotide sequence ID" value="NZ_CAOUIW010000023.1"/>
</dbReference>
<organism evidence="3 4">
    <name type="scientific">Helicobacter bilis</name>
    <dbReference type="NCBI Taxonomy" id="37372"/>
    <lineage>
        <taxon>Bacteria</taxon>
        <taxon>Pseudomonadati</taxon>
        <taxon>Campylobacterota</taxon>
        <taxon>Epsilonproteobacteria</taxon>
        <taxon>Campylobacterales</taxon>
        <taxon>Helicobacteraceae</taxon>
        <taxon>Helicobacter</taxon>
    </lineage>
</organism>
<dbReference type="Proteomes" id="UP000029870">
    <property type="component" value="Unassembled WGS sequence"/>
</dbReference>
<keyword evidence="1" id="KW-1133">Transmembrane helix</keyword>
<evidence type="ECO:0000313" key="4">
    <source>
        <dbReference type="Proteomes" id="UP000029870"/>
    </source>
</evidence>
<keyword evidence="1" id="KW-0812">Transmembrane</keyword>
<feature type="chain" id="PRO_5030150931" description="Conjugal transfer protein TrbC" evidence="2">
    <location>
        <begin position="36"/>
        <end position="114"/>
    </location>
</feature>
<evidence type="ECO:0000313" key="3">
    <source>
        <dbReference type="EMBL" id="TLE03989.1"/>
    </source>
</evidence>
<keyword evidence="1" id="KW-0472">Membrane</keyword>
<gene>
    <name evidence="3" type="ORF">LS77_007490</name>
</gene>
<comment type="caution">
    <text evidence="3">The sequence shown here is derived from an EMBL/GenBank/DDBJ whole genome shotgun (WGS) entry which is preliminary data.</text>
</comment>
<protein>
    <recommendedName>
        <fullName evidence="5">Conjugal transfer protein TrbC</fullName>
    </recommendedName>
</protein>